<organism evidence="3 4">
    <name type="scientific">Agrobacterium tumefaciens</name>
    <dbReference type="NCBI Taxonomy" id="358"/>
    <lineage>
        <taxon>Bacteria</taxon>
        <taxon>Pseudomonadati</taxon>
        <taxon>Pseudomonadota</taxon>
        <taxon>Alphaproteobacteria</taxon>
        <taxon>Hyphomicrobiales</taxon>
        <taxon>Rhizobiaceae</taxon>
        <taxon>Rhizobium/Agrobacterium group</taxon>
        <taxon>Agrobacterium</taxon>
        <taxon>Agrobacterium tumefaciens complex</taxon>
    </lineage>
</organism>
<comment type="caution">
    <text evidence="3">The sequence shown here is derived from an EMBL/GenBank/DDBJ whole genome shotgun (WGS) entry which is preliminary data.</text>
</comment>
<proteinExistence type="inferred from homology"/>
<accession>A0AAW8M1T5</accession>
<keyword evidence="2" id="KW-0479">Metal-binding</keyword>
<evidence type="ECO:0000256" key="1">
    <source>
        <dbReference type="ARBA" id="ARBA00009759"/>
    </source>
</evidence>
<keyword evidence="2" id="KW-0460">Magnesium</keyword>
<dbReference type="Gene3D" id="3.40.190.80">
    <property type="match status" value="1"/>
</dbReference>
<gene>
    <name evidence="3" type="ORF">J2W61_005253</name>
</gene>
<feature type="binding site" evidence="2">
    <location>
        <position position="94"/>
    </location>
    <ligand>
        <name>Mg(2+)</name>
        <dbReference type="ChEBI" id="CHEBI:18420"/>
        <label>1</label>
        <note>catalytic</note>
    </ligand>
</feature>
<evidence type="ECO:0000313" key="4">
    <source>
        <dbReference type="Proteomes" id="UP001265315"/>
    </source>
</evidence>
<dbReference type="GO" id="GO:0006020">
    <property type="term" value="P:inositol metabolic process"/>
    <property type="evidence" value="ECO:0007669"/>
    <property type="project" value="TreeGrafter"/>
</dbReference>
<feature type="binding site" evidence="2">
    <location>
        <position position="223"/>
    </location>
    <ligand>
        <name>Mg(2+)</name>
        <dbReference type="ChEBI" id="CHEBI:18420"/>
        <label>1</label>
        <note>catalytic</note>
    </ligand>
</feature>
<evidence type="ECO:0000313" key="3">
    <source>
        <dbReference type="EMBL" id="MDR6705378.1"/>
    </source>
</evidence>
<dbReference type="GO" id="GO:0008934">
    <property type="term" value="F:inositol monophosphate 1-phosphatase activity"/>
    <property type="evidence" value="ECO:0007669"/>
    <property type="project" value="TreeGrafter"/>
</dbReference>
<dbReference type="Gene3D" id="3.30.540.10">
    <property type="entry name" value="Fructose-1,6-Bisphosphatase, subunit A, domain 1"/>
    <property type="match status" value="1"/>
</dbReference>
<comment type="cofactor">
    <cofactor evidence="2">
        <name>Mg(2+)</name>
        <dbReference type="ChEBI" id="CHEBI:18420"/>
    </cofactor>
</comment>
<feature type="binding site" evidence="2">
    <location>
        <position position="97"/>
    </location>
    <ligand>
        <name>Mg(2+)</name>
        <dbReference type="ChEBI" id="CHEBI:18420"/>
        <label>1</label>
        <note>catalytic</note>
    </ligand>
</feature>
<dbReference type="PANTHER" id="PTHR20854:SF4">
    <property type="entry name" value="INOSITOL-1-MONOPHOSPHATASE-RELATED"/>
    <property type="match status" value="1"/>
</dbReference>
<dbReference type="RefSeq" id="WP_404977928.1">
    <property type="nucleotide sequence ID" value="NZ_JAGIPM010000010.1"/>
</dbReference>
<protein>
    <submittedName>
        <fullName evidence="3">Fructose-1,6-bisphosphatase/inositol monophosphatase family enzyme</fullName>
    </submittedName>
</protein>
<feature type="binding site" evidence="2">
    <location>
        <position position="96"/>
    </location>
    <ligand>
        <name>Mg(2+)</name>
        <dbReference type="ChEBI" id="CHEBI:18420"/>
        <label>1</label>
        <note>catalytic</note>
    </ligand>
</feature>
<name>A0AAW8M1T5_AGRTU</name>
<sequence>MPMQFDLRELANKVRQAAWQEILPRFQKVQDLDVRAKVDATDLVTAADEAAEWFLKQAIESMMPDVLFVGEESASRDPGLLERLDHAETAIVVDPLDGTANFVAGMPLFGVVAAVVRKGKPVAGVIYDPMNDDWVMAEQGSGAFLIRADGTQQRLSVSEPASLPEMVGYVSTDFLPTAVKSDILARLAKPKMFSSHRCAAHMYRAFARGHGHFVMLDRLTPWDQLAGTLIATEAGAHVACLDGSSYSTSKRSGALLTATDPDSWQVLASEVFAHDGWGFTAMPPSLRMKERPWHGLYERRENS</sequence>
<dbReference type="Proteomes" id="UP001265315">
    <property type="component" value="Unassembled WGS sequence"/>
</dbReference>
<feature type="binding site" evidence="2">
    <location>
        <position position="71"/>
    </location>
    <ligand>
        <name>Mg(2+)</name>
        <dbReference type="ChEBI" id="CHEBI:18420"/>
        <label>1</label>
        <note>catalytic</note>
    </ligand>
</feature>
<evidence type="ECO:0000256" key="2">
    <source>
        <dbReference type="PIRSR" id="PIRSR600760-2"/>
    </source>
</evidence>
<dbReference type="InterPro" id="IPR000760">
    <property type="entry name" value="Inositol_monophosphatase-like"/>
</dbReference>
<comment type="similarity">
    <text evidence="1">Belongs to the inositol monophosphatase superfamily.</text>
</comment>
<dbReference type="PRINTS" id="PR00377">
    <property type="entry name" value="IMPHPHTASES"/>
</dbReference>
<dbReference type="GO" id="GO:0007165">
    <property type="term" value="P:signal transduction"/>
    <property type="evidence" value="ECO:0007669"/>
    <property type="project" value="TreeGrafter"/>
</dbReference>
<dbReference type="AlphaFoldDB" id="A0AAW8M1T5"/>
<dbReference type="PANTHER" id="PTHR20854">
    <property type="entry name" value="INOSITOL MONOPHOSPHATASE"/>
    <property type="match status" value="1"/>
</dbReference>
<dbReference type="GO" id="GO:0046872">
    <property type="term" value="F:metal ion binding"/>
    <property type="evidence" value="ECO:0007669"/>
    <property type="project" value="UniProtKB-KW"/>
</dbReference>
<dbReference type="EMBL" id="JAVDSW010000009">
    <property type="protein sequence ID" value="MDR6705378.1"/>
    <property type="molecule type" value="Genomic_DNA"/>
</dbReference>
<dbReference type="SUPFAM" id="SSF56655">
    <property type="entry name" value="Carbohydrate phosphatase"/>
    <property type="match status" value="1"/>
</dbReference>
<dbReference type="Pfam" id="PF00459">
    <property type="entry name" value="Inositol_P"/>
    <property type="match status" value="1"/>
</dbReference>
<reference evidence="3" key="1">
    <citation type="submission" date="2023-07" db="EMBL/GenBank/DDBJ databases">
        <title>Sorghum-associated microbial communities from plants grown in Nebraska, USA.</title>
        <authorList>
            <person name="Schachtman D."/>
        </authorList>
    </citation>
    <scope>NUCLEOTIDE SEQUENCE</scope>
    <source>
        <strain evidence="3">1457</strain>
    </source>
</reference>